<keyword evidence="2" id="KW-1185">Reference proteome</keyword>
<comment type="caution">
    <text evidence="1">The sequence shown here is derived from an EMBL/GenBank/DDBJ whole genome shotgun (WGS) entry which is preliminary data.</text>
</comment>
<reference evidence="1" key="2">
    <citation type="submission" date="2022-01" db="EMBL/GenBank/DDBJ databases">
        <authorList>
            <person name="Yamashiro T."/>
            <person name="Shiraishi A."/>
            <person name="Satake H."/>
            <person name="Nakayama K."/>
        </authorList>
    </citation>
    <scope>NUCLEOTIDE SEQUENCE</scope>
</reference>
<protein>
    <submittedName>
        <fullName evidence="1">Uncharacterized protein</fullName>
    </submittedName>
</protein>
<sequence>MATNEETNAAGTDTRPPMLVESDYESWKIRIHRYIRGKPNGKLIWKSIQNGPTPHPMITDPPLLILLLMLMQGSVGLVNKEVKICLNESCENDKKITTSLNIPTHQMNTKFVNNLPAIGIANPLKWFPKAVTTNQQPAQTSTNCQGRCSRQEGEMYTDCRGEGMLLEQCKEQKERWPLSTTQRKALLDGSKRERNVFYARELFNPLSATNIKSNEVHSNDNPNSDNWIDQLNQEIHQDEHLDSDAETELMTITIRSSYHFDNRSPNYQLRNCLVKQAYWLPANERASQTSNPK</sequence>
<evidence type="ECO:0000313" key="2">
    <source>
        <dbReference type="Proteomes" id="UP001151760"/>
    </source>
</evidence>
<dbReference type="Proteomes" id="UP001151760">
    <property type="component" value="Unassembled WGS sequence"/>
</dbReference>
<organism evidence="1 2">
    <name type="scientific">Tanacetum coccineum</name>
    <dbReference type="NCBI Taxonomy" id="301880"/>
    <lineage>
        <taxon>Eukaryota</taxon>
        <taxon>Viridiplantae</taxon>
        <taxon>Streptophyta</taxon>
        <taxon>Embryophyta</taxon>
        <taxon>Tracheophyta</taxon>
        <taxon>Spermatophyta</taxon>
        <taxon>Magnoliopsida</taxon>
        <taxon>eudicotyledons</taxon>
        <taxon>Gunneridae</taxon>
        <taxon>Pentapetalae</taxon>
        <taxon>asterids</taxon>
        <taxon>campanulids</taxon>
        <taxon>Asterales</taxon>
        <taxon>Asteraceae</taxon>
        <taxon>Asteroideae</taxon>
        <taxon>Anthemideae</taxon>
        <taxon>Anthemidinae</taxon>
        <taxon>Tanacetum</taxon>
    </lineage>
</organism>
<accession>A0ABQ5DHX2</accession>
<name>A0ABQ5DHX2_9ASTR</name>
<reference evidence="1" key="1">
    <citation type="journal article" date="2022" name="Int. J. Mol. Sci.">
        <title>Draft Genome of Tanacetum Coccineum: Genomic Comparison of Closely Related Tanacetum-Family Plants.</title>
        <authorList>
            <person name="Yamashiro T."/>
            <person name="Shiraishi A."/>
            <person name="Nakayama K."/>
            <person name="Satake H."/>
        </authorList>
    </citation>
    <scope>NUCLEOTIDE SEQUENCE</scope>
</reference>
<proteinExistence type="predicted"/>
<dbReference type="EMBL" id="BQNB010015310">
    <property type="protein sequence ID" value="GJT38527.1"/>
    <property type="molecule type" value="Genomic_DNA"/>
</dbReference>
<evidence type="ECO:0000313" key="1">
    <source>
        <dbReference type="EMBL" id="GJT38527.1"/>
    </source>
</evidence>
<gene>
    <name evidence="1" type="ORF">Tco_0938392</name>
</gene>